<dbReference type="GO" id="GO:0007165">
    <property type="term" value="P:signal transduction"/>
    <property type="evidence" value="ECO:0007669"/>
    <property type="project" value="InterPro"/>
</dbReference>
<dbReference type="Gene3D" id="2.40.50.180">
    <property type="entry name" value="CheA-289, Domain 4"/>
    <property type="match status" value="1"/>
</dbReference>
<evidence type="ECO:0000313" key="2">
    <source>
        <dbReference type="EMBL" id="TRO83825.1"/>
    </source>
</evidence>
<dbReference type="RefSeq" id="WP_092052588.1">
    <property type="nucleotide sequence ID" value="NZ_FOJJ01000001.1"/>
</dbReference>
<gene>
    <name evidence="2" type="ORF">FL622_01175</name>
</gene>
<dbReference type="PROSITE" id="PS50851">
    <property type="entry name" value="CHEW"/>
    <property type="match status" value="1"/>
</dbReference>
<dbReference type="SUPFAM" id="SSF50341">
    <property type="entry name" value="CheW-like"/>
    <property type="match status" value="1"/>
</dbReference>
<dbReference type="InterPro" id="IPR002545">
    <property type="entry name" value="CheW-lke_dom"/>
</dbReference>
<organism evidence="2 3">
    <name type="scientific">Trichloromonas acetexigens</name>
    <dbReference type="NCBI Taxonomy" id="38815"/>
    <lineage>
        <taxon>Bacteria</taxon>
        <taxon>Pseudomonadati</taxon>
        <taxon>Thermodesulfobacteriota</taxon>
        <taxon>Desulfuromonadia</taxon>
        <taxon>Desulfuromonadales</taxon>
        <taxon>Trichloromonadaceae</taxon>
        <taxon>Trichloromonas</taxon>
    </lineage>
</organism>
<evidence type="ECO:0000259" key="1">
    <source>
        <dbReference type="PROSITE" id="PS50851"/>
    </source>
</evidence>
<dbReference type="InterPro" id="IPR039315">
    <property type="entry name" value="CheW"/>
</dbReference>
<comment type="caution">
    <text evidence="2">The sequence shown here is derived from an EMBL/GenBank/DDBJ whole genome shotgun (WGS) entry which is preliminary data.</text>
</comment>
<dbReference type="GO" id="GO:0005829">
    <property type="term" value="C:cytosol"/>
    <property type="evidence" value="ECO:0007669"/>
    <property type="project" value="TreeGrafter"/>
</dbReference>
<evidence type="ECO:0000313" key="3">
    <source>
        <dbReference type="Proteomes" id="UP000317155"/>
    </source>
</evidence>
<dbReference type="SMART" id="SM00260">
    <property type="entry name" value="CheW"/>
    <property type="match status" value="1"/>
</dbReference>
<name>A0A550JKU6_9BACT</name>
<dbReference type="PANTHER" id="PTHR22617:SF23">
    <property type="entry name" value="CHEMOTAXIS PROTEIN CHEW"/>
    <property type="match status" value="1"/>
</dbReference>
<sequence>MSLSALTRHDPEEQRLRQEIQLACFRLGAEMYAIDIMRIKEIIRPQKLTAVPRAPVFVEGMINLRGSVLPVIDLGKRFGLPAIPVDRRSRVIICAVFDRFVGILVEEVSEVRRYTRQEIKSPPEFVKGRESDFFLAVCQREDDLVMIIDLEKLFSTDEILHLSQLQ</sequence>
<keyword evidence="3" id="KW-1185">Reference proteome</keyword>
<dbReference type="CDD" id="cd00732">
    <property type="entry name" value="CheW"/>
    <property type="match status" value="1"/>
</dbReference>
<dbReference type="AlphaFoldDB" id="A0A550JKU6"/>
<dbReference type="Proteomes" id="UP000317155">
    <property type="component" value="Unassembled WGS sequence"/>
</dbReference>
<dbReference type="Pfam" id="PF01584">
    <property type="entry name" value="CheW"/>
    <property type="match status" value="1"/>
</dbReference>
<protein>
    <submittedName>
        <fullName evidence="2">Purine-binding chemotaxis protein CheW</fullName>
    </submittedName>
</protein>
<dbReference type="PANTHER" id="PTHR22617">
    <property type="entry name" value="CHEMOTAXIS SENSOR HISTIDINE KINASE-RELATED"/>
    <property type="match status" value="1"/>
</dbReference>
<dbReference type="EMBL" id="VJVV01000001">
    <property type="protein sequence ID" value="TRO83825.1"/>
    <property type="molecule type" value="Genomic_DNA"/>
</dbReference>
<proteinExistence type="predicted"/>
<dbReference type="OrthoDB" id="9790406at2"/>
<dbReference type="InterPro" id="IPR036061">
    <property type="entry name" value="CheW-like_dom_sf"/>
</dbReference>
<reference evidence="2 3" key="1">
    <citation type="submission" date="2019-07" db="EMBL/GenBank/DDBJ databases">
        <title>Insights of Desulfuromonas acetexigens electromicrobiology.</title>
        <authorList>
            <person name="Katuri K."/>
            <person name="Sapireddy V."/>
            <person name="Shaw D.R."/>
            <person name="Saikaly P."/>
        </authorList>
    </citation>
    <scope>NUCLEOTIDE SEQUENCE [LARGE SCALE GENOMIC DNA]</scope>
    <source>
        <strain evidence="2 3">2873</strain>
    </source>
</reference>
<accession>A0A550JKU6</accession>
<dbReference type="Gene3D" id="2.30.30.40">
    <property type="entry name" value="SH3 Domains"/>
    <property type="match status" value="1"/>
</dbReference>
<dbReference type="GO" id="GO:0006935">
    <property type="term" value="P:chemotaxis"/>
    <property type="evidence" value="ECO:0007669"/>
    <property type="project" value="InterPro"/>
</dbReference>
<feature type="domain" description="CheW-like" evidence="1">
    <location>
        <begin position="19"/>
        <end position="159"/>
    </location>
</feature>